<name>A0A7D6CQ94_9EURY</name>
<sequence>MNRRLALATIAAVLLILGAGCSAFSGGISDEQLDQEQNYSDIRDTDADVTIALEDGNLLGNGEFRAVYDLSGTDELELYQSTLFSDEPLDIHSVRYWYPNGTAVTGSNLEVEQGGSMTTVQVPDENGTLAFSGEAGRKTFQQPTYVSGSYEVLVPDNHRTSNFLFGDVSPNGYERTVTDDQERLYWEEIGGDSPISLRYYLARDIPLFLGLIGAVVLIGGIGIGYYYRQVRRLRAEREEFGVDVDDDSDGGPPGLL</sequence>
<dbReference type="AlphaFoldDB" id="A0A7D6CQ94"/>
<dbReference type="RefSeq" id="WP_180840659.1">
    <property type="nucleotide sequence ID" value="NZ_CP059154.1"/>
</dbReference>
<keyword evidence="1" id="KW-0812">Transmembrane</keyword>
<dbReference type="InterPro" id="IPR043826">
    <property type="entry name" value="DUF5803"/>
</dbReference>
<dbReference type="GeneID" id="56144635"/>
<protein>
    <submittedName>
        <fullName evidence="2">Uncharacterized protein</fullName>
    </submittedName>
</protein>
<dbReference type="EMBL" id="CP059154">
    <property type="protein sequence ID" value="QLK25470.1"/>
    <property type="molecule type" value="Genomic_DNA"/>
</dbReference>
<reference evidence="2 3" key="1">
    <citation type="submission" date="2020-07" db="EMBL/GenBank/DDBJ databases">
        <title>Natrinema (YPL30) sp. nov. and Haloterrigena xxxxxx (YPL8) sp. nov., isolated from a salt mine.</title>
        <authorList>
            <person name="Cui H."/>
        </authorList>
    </citation>
    <scope>NUCLEOTIDE SEQUENCE [LARGE SCALE GENOMIC DNA]</scope>
    <source>
        <strain evidence="2 3">YPL13</strain>
    </source>
</reference>
<accession>A0A7D6CQ94</accession>
<feature type="transmembrane region" description="Helical" evidence="1">
    <location>
        <begin position="205"/>
        <end position="227"/>
    </location>
</feature>
<keyword evidence="1" id="KW-0472">Membrane</keyword>
<keyword evidence="1" id="KW-1133">Transmembrane helix</keyword>
<dbReference type="PROSITE" id="PS51257">
    <property type="entry name" value="PROKAR_LIPOPROTEIN"/>
    <property type="match status" value="1"/>
</dbReference>
<proteinExistence type="predicted"/>
<dbReference type="KEGG" id="nay:HYG81_15480"/>
<dbReference type="Proteomes" id="UP000510869">
    <property type="component" value="Chromosome"/>
</dbReference>
<gene>
    <name evidence="2" type="ORF">HYG81_15480</name>
</gene>
<evidence type="ECO:0000256" key="1">
    <source>
        <dbReference type="SAM" id="Phobius"/>
    </source>
</evidence>
<evidence type="ECO:0000313" key="3">
    <source>
        <dbReference type="Proteomes" id="UP000510869"/>
    </source>
</evidence>
<dbReference type="Pfam" id="PF19119">
    <property type="entry name" value="DUF5803"/>
    <property type="match status" value="1"/>
</dbReference>
<keyword evidence="3" id="KW-1185">Reference proteome</keyword>
<evidence type="ECO:0000313" key="2">
    <source>
        <dbReference type="EMBL" id="QLK25470.1"/>
    </source>
</evidence>
<dbReference type="OrthoDB" id="312630at2157"/>
<organism evidence="2 3">
    <name type="scientific">Natrinema zhouii</name>
    <dbReference type="NCBI Taxonomy" id="1710539"/>
    <lineage>
        <taxon>Archaea</taxon>
        <taxon>Methanobacteriati</taxon>
        <taxon>Methanobacteriota</taxon>
        <taxon>Stenosarchaea group</taxon>
        <taxon>Halobacteria</taxon>
        <taxon>Halobacteriales</taxon>
        <taxon>Natrialbaceae</taxon>
        <taxon>Natrinema</taxon>
    </lineage>
</organism>